<accession>A0A178FS42</accession>
<dbReference type="EMBL" id="LHPN01000001">
    <property type="protein sequence ID" value="OAL75241.1"/>
    <property type="molecule type" value="Genomic_DNA"/>
</dbReference>
<dbReference type="PROSITE" id="PS51112">
    <property type="entry name" value="AMMECR1"/>
    <property type="match status" value="1"/>
</dbReference>
<evidence type="ECO:0000259" key="2">
    <source>
        <dbReference type="PROSITE" id="PS51112"/>
    </source>
</evidence>
<dbReference type="InterPro" id="IPR036071">
    <property type="entry name" value="AMMECR1_dom_sf"/>
</dbReference>
<organism evidence="3 4">
    <name type="scientific">Trichophyton violaceum</name>
    <dbReference type="NCBI Taxonomy" id="34388"/>
    <lineage>
        <taxon>Eukaryota</taxon>
        <taxon>Fungi</taxon>
        <taxon>Dikarya</taxon>
        <taxon>Ascomycota</taxon>
        <taxon>Pezizomycotina</taxon>
        <taxon>Eurotiomycetes</taxon>
        <taxon>Eurotiomycetidae</taxon>
        <taxon>Onygenales</taxon>
        <taxon>Arthrodermataceae</taxon>
        <taxon>Trichophyton</taxon>
    </lineage>
</organism>
<gene>
    <name evidence="3" type="ORF">A7D00_0839</name>
</gene>
<dbReference type="InterPro" id="IPR027485">
    <property type="entry name" value="AMMECR1_N"/>
</dbReference>
<dbReference type="Proteomes" id="UP000243519">
    <property type="component" value="Unassembled WGS sequence"/>
</dbReference>
<proteinExistence type="predicted"/>
<feature type="region of interest" description="Disordered" evidence="1">
    <location>
        <begin position="51"/>
        <end position="138"/>
    </location>
</feature>
<dbReference type="OrthoDB" id="24630at2759"/>
<feature type="domain" description="AMMECR1" evidence="2">
    <location>
        <begin position="117"/>
        <end position="336"/>
    </location>
</feature>
<dbReference type="AlphaFoldDB" id="A0A178FS42"/>
<feature type="compositionally biased region" description="Low complexity" evidence="1">
    <location>
        <begin position="93"/>
        <end position="136"/>
    </location>
</feature>
<reference evidence="3 4" key="1">
    <citation type="submission" date="2016-05" db="EMBL/GenBank/DDBJ databases">
        <title>Genome sequencing of Trichophyton violaceum CMCC(F)T3l isolated from hair.</title>
        <authorList>
            <person name="Zhan P."/>
            <person name="Tao Y."/>
            <person name="Liu W."/>
        </authorList>
    </citation>
    <scope>NUCLEOTIDE SEQUENCE [LARGE SCALE GENOMIC DNA]</scope>
    <source>
        <strain evidence="4">CMCC(F)T3l</strain>
    </source>
</reference>
<dbReference type="InterPro" id="IPR023473">
    <property type="entry name" value="AMMECR1"/>
</dbReference>
<dbReference type="InterPro" id="IPR002733">
    <property type="entry name" value="AMMECR1_domain"/>
</dbReference>
<name>A0A178FS42_TRIVO</name>
<keyword evidence="4" id="KW-1185">Reference proteome</keyword>
<dbReference type="Gene3D" id="3.30.700.20">
    <property type="entry name" value="Hypothetical protein ph0010, domain 1"/>
    <property type="match status" value="1"/>
</dbReference>
<dbReference type="NCBIfam" id="TIGR00296">
    <property type="entry name" value="TIGR00296 family protein"/>
    <property type="match status" value="1"/>
</dbReference>
<comment type="caution">
    <text evidence="3">The sequence shown here is derived from an EMBL/GenBank/DDBJ whole genome shotgun (WGS) entry which is preliminary data.</text>
</comment>
<dbReference type="SUPFAM" id="SSF143447">
    <property type="entry name" value="AMMECR1-like"/>
    <property type="match status" value="1"/>
</dbReference>
<dbReference type="PANTHER" id="PTHR13016:SF0">
    <property type="entry name" value="AMME SYNDROME CANDIDATE GENE 1 PROTEIN"/>
    <property type="match status" value="1"/>
</dbReference>
<protein>
    <submittedName>
        <fullName evidence="3">Ammecr1 family protein</fullName>
    </submittedName>
</protein>
<evidence type="ECO:0000313" key="4">
    <source>
        <dbReference type="Proteomes" id="UP000243519"/>
    </source>
</evidence>
<dbReference type="Pfam" id="PF01871">
    <property type="entry name" value="AMMECR1"/>
    <property type="match status" value="1"/>
</dbReference>
<evidence type="ECO:0000256" key="1">
    <source>
        <dbReference type="SAM" id="MobiDB-lite"/>
    </source>
</evidence>
<dbReference type="PANTHER" id="PTHR13016">
    <property type="entry name" value="AMMECR1 HOMOLOG"/>
    <property type="match status" value="1"/>
</dbReference>
<evidence type="ECO:0000313" key="3">
    <source>
        <dbReference type="EMBL" id="OAL75241.1"/>
    </source>
</evidence>
<sequence length="380" mass="41393">MATPAQCYFCFETLAASFDGGKPPKLSVVEELWTDFETAKALTLRAADNEDLEVGASVEPPVDTSGQEPQDDMDKEQPFSSTLQPPSIRRLQSAASSGSSSVSTSTPPALSTSSSRSALTSNTSISTSPSPNTSSIFSPLKPSYSETLRSTPPDASYPLFVTWNTVSRSGYKSLRGCIGTFDAQELSSGLKSYALTSAFGDTRFSPIPLQLLPSLSCSLTLLSNFETCSHALDWELGTHGIRISFVHRGRRYGATYLPDVAVDQGWTKEETVESLMRKAGWEGASSAGSVTRRFLRSGSSSGGNPDRPWEAMSEFKTVRYQGLRASASYSEWQEWRKWVESSPEHLATLEASHFIFQPRTHSFIDPTRNGSQTSANRLQA</sequence>